<dbReference type="NCBIfam" id="TIGR00120">
    <property type="entry name" value="ArgJ"/>
    <property type="match status" value="1"/>
</dbReference>
<keyword evidence="6" id="KW-0012">Acyltransferase</keyword>
<dbReference type="HAMAP" id="MF_01106">
    <property type="entry name" value="ArgJ"/>
    <property type="match status" value="1"/>
</dbReference>
<gene>
    <name evidence="7" type="ORF">UFOPK3720_00310</name>
</gene>
<reference evidence="7" key="1">
    <citation type="submission" date="2020-05" db="EMBL/GenBank/DDBJ databases">
        <authorList>
            <person name="Chiriac C."/>
            <person name="Salcher M."/>
            <person name="Ghai R."/>
            <person name="Kavagutti S V."/>
        </authorList>
    </citation>
    <scope>NUCLEOTIDE SEQUENCE</scope>
</reference>
<dbReference type="GO" id="GO:0004358">
    <property type="term" value="F:L-glutamate N-acetyltransferase activity, acting on acetyl-L-ornithine as donor"/>
    <property type="evidence" value="ECO:0007669"/>
    <property type="project" value="InterPro"/>
</dbReference>
<dbReference type="EMBL" id="CAFBNB010000036">
    <property type="protein sequence ID" value="CAB4922718.1"/>
    <property type="molecule type" value="Genomic_DNA"/>
</dbReference>
<evidence type="ECO:0000256" key="1">
    <source>
        <dbReference type="ARBA" id="ARBA00004496"/>
    </source>
</evidence>
<organism evidence="7">
    <name type="scientific">freshwater metagenome</name>
    <dbReference type="NCBI Taxonomy" id="449393"/>
    <lineage>
        <taxon>unclassified sequences</taxon>
        <taxon>metagenomes</taxon>
        <taxon>ecological metagenomes</taxon>
    </lineage>
</organism>
<dbReference type="GO" id="GO:0004042">
    <property type="term" value="F:L-glutamate N-acetyltransferase activity"/>
    <property type="evidence" value="ECO:0007669"/>
    <property type="project" value="TreeGrafter"/>
</dbReference>
<evidence type="ECO:0000256" key="6">
    <source>
        <dbReference type="ARBA" id="ARBA00023315"/>
    </source>
</evidence>
<dbReference type="SUPFAM" id="SSF56266">
    <property type="entry name" value="DmpA/ArgJ-like"/>
    <property type="match status" value="1"/>
</dbReference>
<protein>
    <submittedName>
        <fullName evidence="7">Unannotated protein</fullName>
    </submittedName>
</protein>
<sequence length="388" mass="39455">MSVTAASGFRASGVAAGLKASGASDVALVVNDGPLHVAAAVFTSNRFKAAPVLWSQQVLQTGSLRAVVLNSGGANACTGAGGFQDTHQTAELVAALLTESGVDTGAGEIGVCSTGLIGERLPMERLAAGVEAAFGGLTAEGGLDAARAIMTTDTVPKLALFDSGGYCIGGMAKGAGMLAPALATMLVVITTDAVLTAAQADESLREATARSFDRIDSDGCMSTNDTVLLLSSGASGVSPDPREFAQALTEVCANLARQLIADAEGASKDIAIVVEAAATLDDALEVARAIARSNLLKCALHGEDPNWGRVLSAVGTTNARFDPDRVDVAMNGIWICRGGSIGDPRTLVNLGSREIEIRVSLDAGDASATVWTNDLTAEYVHENSAYAT</sequence>
<evidence type="ECO:0000256" key="4">
    <source>
        <dbReference type="ARBA" id="ARBA00022679"/>
    </source>
</evidence>
<comment type="subcellular location">
    <subcellularLocation>
        <location evidence="1">Cytoplasm</location>
    </subcellularLocation>
</comment>
<comment type="similarity">
    <text evidence="2">Belongs to the ArgJ family.</text>
</comment>
<keyword evidence="5" id="KW-0068">Autocatalytic cleavage</keyword>
<dbReference type="GO" id="GO:0005737">
    <property type="term" value="C:cytoplasm"/>
    <property type="evidence" value="ECO:0007669"/>
    <property type="project" value="UniProtKB-SubCell"/>
</dbReference>
<dbReference type="Gene3D" id="3.60.70.12">
    <property type="entry name" value="L-amino peptidase D-ALA esterase/amidase"/>
    <property type="match status" value="1"/>
</dbReference>
<proteinExistence type="inferred from homology"/>
<evidence type="ECO:0000256" key="5">
    <source>
        <dbReference type="ARBA" id="ARBA00022813"/>
    </source>
</evidence>
<evidence type="ECO:0000256" key="3">
    <source>
        <dbReference type="ARBA" id="ARBA00022490"/>
    </source>
</evidence>
<dbReference type="PANTHER" id="PTHR23100">
    <property type="entry name" value="ARGININE BIOSYNTHESIS BIFUNCTIONAL PROTEIN ARGJ"/>
    <property type="match status" value="1"/>
</dbReference>
<keyword evidence="4" id="KW-0808">Transferase</keyword>
<keyword evidence="3" id="KW-0963">Cytoplasm</keyword>
<dbReference type="AlphaFoldDB" id="A0A6J7HT15"/>
<dbReference type="InterPro" id="IPR016117">
    <property type="entry name" value="ArgJ-like_dom_sf"/>
</dbReference>
<dbReference type="Gene3D" id="3.10.20.340">
    <property type="entry name" value="ArgJ beta chain, C-terminal domain"/>
    <property type="match status" value="1"/>
</dbReference>
<dbReference type="PANTHER" id="PTHR23100:SF0">
    <property type="entry name" value="ARGININE BIOSYNTHESIS BIFUNCTIONAL PROTEIN ARGJ, MITOCHONDRIAL"/>
    <property type="match status" value="1"/>
</dbReference>
<dbReference type="InterPro" id="IPR002813">
    <property type="entry name" value="Arg_biosynth_ArgJ"/>
</dbReference>
<dbReference type="FunFam" id="3.10.20.340:FF:000003">
    <property type="entry name" value="Arginine biosynthesis bifunctional protein ArgJ"/>
    <property type="match status" value="1"/>
</dbReference>
<dbReference type="CDD" id="cd02152">
    <property type="entry name" value="OAT"/>
    <property type="match status" value="1"/>
</dbReference>
<name>A0A6J7HT15_9ZZZZ</name>
<evidence type="ECO:0000313" key="7">
    <source>
        <dbReference type="EMBL" id="CAB4922718.1"/>
    </source>
</evidence>
<evidence type="ECO:0000256" key="2">
    <source>
        <dbReference type="ARBA" id="ARBA00006774"/>
    </source>
</evidence>
<dbReference type="InterPro" id="IPR042195">
    <property type="entry name" value="ArgJ_beta_C"/>
</dbReference>
<dbReference type="Pfam" id="PF01960">
    <property type="entry name" value="ArgJ"/>
    <property type="match status" value="1"/>
</dbReference>
<dbReference type="NCBIfam" id="NF003802">
    <property type="entry name" value="PRK05388.1"/>
    <property type="match status" value="1"/>
</dbReference>
<accession>A0A6J7HT15</accession>
<dbReference type="GO" id="GO:0006526">
    <property type="term" value="P:L-arginine biosynthetic process"/>
    <property type="evidence" value="ECO:0007669"/>
    <property type="project" value="InterPro"/>
</dbReference>
<dbReference type="GO" id="GO:0006592">
    <property type="term" value="P:ornithine biosynthetic process"/>
    <property type="evidence" value="ECO:0007669"/>
    <property type="project" value="TreeGrafter"/>
</dbReference>